<accession>A0A811V356</accession>
<comment type="caution">
    <text evidence="3">The sequence shown here is derived from an EMBL/GenBank/DDBJ whole genome shotgun (WGS) entry which is preliminary data.</text>
</comment>
<organism evidence="3 4">
    <name type="scientific">Ceratitis capitata</name>
    <name type="common">Mediterranean fruit fly</name>
    <name type="synonym">Tephritis capitata</name>
    <dbReference type="NCBI Taxonomy" id="7213"/>
    <lineage>
        <taxon>Eukaryota</taxon>
        <taxon>Metazoa</taxon>
        <taxon>Ecdysozoa</taxon>
        <taxon>Arthropoda</taxon>
        <taxon>Hexapoda</taxon>
        <taxon>Insecta</taxon>
        <taxon>Pterygota</taxon>
        <taxon>Neoptera</taxon>
        <taxon>Endopterygota</taxon>
        <taxon>Diptera</taxon>
        <taxon>Brachycera</taxon>
        <taxon>Muscomorpha</taxon>
        <taxon>Tephritoidea</taxon>
        <taxon>Tephritidae</taxon>
        <taxon>Ceratitis</taxon>
        <taxon>Ceratitis</taxon>
    </lineage>
</organism>
<evidence type="ECO:0000256" key="2">
    <source>
        <dbReference type="PROSITE-ProRule" id="PRU00124"/>
    </source>
</evidence>
<dbReference type="EMBL" id="CAJHJT010000034">
    <property type="protein sequence ID" value="CAD7005480.1"/>
    <property type="molecule type" value="Genomic_DNA"/>
</dbReference>
<dbReference type="PROSITE" id="PS01209">
    <property type="entry name" value="LDLRA_1"/>
    <property type="match status" value="1"/>
</dbReference>
<proteinExistence type="predicted"/>
<dbReference type="InterPro" id="IPR002172">
    <property type="entry name" value="LDrepeatLR_classA_rpt"/>
</dbReference>
<reference evidence="3" key="1">
    <citation type="submission" date="2020-11" db="EMBL/GenBank/DDBJ databases">
        <authorList>
            <person name="Whitehead M."/>
        </authorList>
    </citation>
    <scope>NUCLEOTIDE SEQUENCE</scope>
    <source>
        <strain evidence="3">EGII</strain>
    </source>
</reference>
<dbReference type="InterPro" id="IPR036055">
    <property type="entry name" value="LDL_receptor-like_sf"/>
</dbReference>
<sequence length="95" mass="10836">MVETNLRTLVTPDCFCKCEPCPKYQRICPSSGDCIPEMLWCNGVQDCADDEDDTCQKTILVTPQPIVDKNETSIIKCPEPECPPNMKIKVWRRKT</sequence>
<dbReference type="Gene3D" id="2.40.128.620">
    <property type="match status" value="1"/>
</dbReference>
<keyword evidence="4" id="KW-1185">Reference proteome</keyword>
<dbReference type="Proteomes" id="UP000606786">
    <property type="component" value="Unassembled WGS sequence"/>
</dbReference>
<comment type="caution">
    <text evidence="2">Lacks conserved residue(s) required for the propagation of feature annotation.</text>
</comment>
<dbReference type="InterPro" id="IPR023415">
    <property type="entry name" value="LDLR_class-A_CS"/>
</dbReference>
<dbReference type="SUPFAM" id="SSF57424">
    <property type="entry name" value="LDL receptor-like module"/>
    <property type="match status" value="1"/>
</dbReference>
<dbReference type="OrthoDB" id="6262482at2759"/>
<dbReference type="SMART" id="SM00192">
    <property type="entry name" value="LDLa"/>
    <property type="match status" value="1"/>
</dbReference>
<protein>
    <submittedName>
        <fullName evidence="3">(Mediterranean fruit fly) hypothetical protein</fullName>
    </submittedName>
</protein>
<keyword evidence="1" id="KW-1015">Disulfide bond</keyword>
<evidence type="ECO:0000313" key="3">
    <source>
        <dbReference type="EMBL" id="CAD7005480.1"/>
    </source>
</evidence>
<evidence type="ECO:0000313" key="4">
    <source>
        <dbReference type="Proteomes" id="UP000606786"/>
    </source>
</evidence>
<evidence type="ECO:0000256" key="1">
    <source>
        <dbReference type="ARBA" id="ARBA00023157"/>
    </source>
</evidence>
<dbReference type="PROSITE" id="PS50068">
    <property type="entry name" value="LDLRA_2"/>
    <property type="match status" value="1"/>
</dbReference>
<name>A0A811V356_CERCA</name>
<dbReference type="AlphaFoldDB" id="A0A811V356"/>
<gene>
    <name evidence="3" type="ORF">CCAP1982_LOCUS13840</name>
</gene>